<evidence type="ECO:0000256" key="5">
    <source>
        <dbReference type="ARBA" id="ARBA00022840"/>
    </source>
</evidence>
<dbReference type="InterPro" id="IPR003593">
    <property type="entry name" value="AAA+_ATPase"/>
</dbReference>
<feature type="transmembrane region" description="Helical" evidence="8">
    <location>
        <begin position="194"/>
        <end position="212"/>
    </location>
</feature>
<dbReference type="CDD" id="cd18547">
    <property type="entry name" value="ABC_6TM_Tm288_like"/>
    <property type="match status" value="1"/>
</dbReference>
<dbReference type="InterPro" id="IPR036640">
    <property type="entry name" value="ABC1_TM_sf"/>
</dbReference>
<feature type="transmembrane region" description="Helical" evidence="8">
    <location>
        <begin position="170"/>
        <end position="188"/>
    </location>
</feature>
<evidence type="ECO:0000256" key="1">
    <source>
        <dbReference type="ARBA" id="ARBA00004651"/>
    </source>
</evidence>
<dbReference type="SMART" id="SM00382">
    <property type="entry name" value="AAA"/>
    <property type="match status" value="1"/>
</dbReference>
<dbReference type="Pfam" id="PF00005">
    <property type="entry name" value="ABC_tran"/>
    <property type="match status" value="1"/>
</dbReference>
<evidence type="ECO:0000256" key="3">
    <source>
        <dbReference type="ARBA" id="ARBA00022692"/>
    </source>
</evidence>
<evidence type="ECO:0000313" key="12">
    <source>
        <dbReference type="Proteomes" id="UP000070383"/>
    </source>
</evidence>
<evidence type="ECO:0000256" key="8">
    <source>
        <dbReference type="SAM" id="Phobius"/>
    </source>
</evidence>
<evidence type="ECO:0000256" key="6">
    <source>
        <dbReference type="ARBA" id="ARBA00022989"/>
    </source>
</evidence>
<dbReference type="FunFam" id="3.40.50.300:FF:000287">
    <property type="entry name" value="Multidrug ABC transporter ATP-binding protein"/>
    <property type="match status" value="1"/>
</dbReference>
<protein>
    <submittedName>
        <fullName evidence="11">ABC transporter, ATP-binding protein</fullName>
    </submittedName>
</protein>
<dbReference type="Gene3D" id="3.40.50.300">
    <property type="entry name" value="P-loop containing nucleotide triphosphate hydrolases"/>
    <property type="match status" value="1"/>
</dbReference>
<evidence type="ECO:0000259" key="10">
    <source>
        <dbReference type="PROSITE" id="PS50929"/>
    </source>
</evidence>
<dbReference type="PANTHER" id="PTHR43394">
    <property type="entry name" value="ATP-DEPENDENT PERMEASE MDL1, MITOCHONDRIAL"/>
    <property type="match status" value="1"/>
</dbReference>
<evidence type="ECO:0000313" key="11">
    <source>
        <dbReference type="EMBL" id="KWZ77343.1"/>
    </source>
</evidence>
<accession>A0A133KCP9</accession>
<proteinExistence type="predicted"/>
<keyword evidence="7 8" id="KW-0472">Membrane</keyword>
<dbReference type="InterPro" id="IPR039421">
    <property type="entry name" value="Type_1_exporter"/>
</dbReference>
<dbReference type="PANTHER" id="PTHR43394:SF1">
    <property type="entry name" value="ATP-BINDING CASSETTE SUB-FAMILY B MEMBER 10, MITOCHONDRIAL"/>
    <property type="match status" value="1"/>
</dbReference>
<dbReference type="PROSITE" id="PS50893">
    <property type="entry name" value="ABC_TRANSPORTER_2"/>
    <property type="match status" value="1"/>
</dbReference>
<dbReference type="InterPro" id="IPR003439">
    <property type="entry name" value="ABC_transporter-like_ATP-bd"/>
</dbReference>
<sequence length="639" mass="71904">MKFIGKLTIYRKKEVGIMSNQHKMNGKSFRRKVSFASVGRLLSYLFFYKWQMIIIVACVIISALTQIWGVNMLRPIIDNYILKADLSGLRKACLQMGLIYAVSAFTSFIYSRLMVRVGEKSIRNIREELFDKIQKMPINFFDSNQHGEIMSRFTNDTDVLSQALANTVPTIVRALIMLFGTILVMFKLSFNLTLTMLIGLVVLLPILSRIIYKSSKAFREGQGNVSILHGFTEESLSGQKVIKVFSREEKTIETYKEKSENVRSAFASANTHAGRMMPFLINMVNILYAAITVYGVYLTIQGAMSVGVLAAFLSNIRQIQNPLVNVSQQANAVFQAMAGADRIFEIIDMPIEKDTGFIDLVHAVEDTDGSIRESYELTGLYAWMWDDGDKRHYKMLEGRLDFDKVDFSYDGKNKILKNISFYAEPGQKIAFVGSTGAGKTTITNVITRFYEIDEGRIMVDGIDIRDIKKDALRRAFGMVLQEVNLFSDTIEGNIRYGRLRASEDDIKAASRLSGADSFIKRLPEKYKTFIHGDGSSLSDGQNQLISISRAAIAEPAMLILDEATSSIDTATELEVTRAMDKLMTGSTSIVIAHRLSTIQNSDVIMVMEDGRIIERGSHDKLIKEKGTYWQLFTGQLELD</sequence>
<dbReference type="GO" id="GO:0016887">
    <property type="term" value="F:ATP hydrolysis activity"/>
    <property type="evidence" value="ECO:0007669"/>
    <property type="project" value="InterPro"/>
</dbReference>
<keyword evidence="12" id="KW-1185">Reference proteome</keyword>
<dbReference type="Gene3D" id="1.20.1560.10">
    <property type="entry name" value="ABC transporter type 1, transmembrane domain"/>
    <property type="match status" value="1"/>
</dbReference>
<dbReference type="Pfam" id="PF00664">
    <property type="entry name" value="ABC_membrane"/>
    <property type="match status" value="1"/>
</dbReference>
<feature type="domain" description="ABC transmembrane type-1" evidence="10">
    <location>
        <begin position="53"/>
        <end position="335"/>
    </location>
</feature>
<dbReference type="Proteomes" id="UP000070383">
    <property type="component" value="Unassembled WGS sequence"/>
</dbReference>
<evidence type="ECO:0000256" key="4">
    <source>
        <dbReference type="ARBA" id="ARBA00022741"/>
    </source>
</evidence>
<dbReference type="SUPFAM" id="SSF52540">
    <property type="entry name" value="P-loop containing nucleoside triphosphate hydrolases"/>
    <property type="match status" value="1"/>
</dbReference>
<evidence type="ECO:0000256" key="7">
    <source>
        <dbReference type="ARBA" id="ARBA00023136"/>
    </source>
</evidence>
<organism evidence="11 12">
    <name type="scientific">Anaerococcus tetradius</name>
    <dbReference type="NCBI Taxonomy" id="33036"/>
    <lineage>
        <taxon>Bacteria</taxon>
        <taxon>Bacillati</taxon>
        <taxon>Bacillota</taxon>
        <taxon>Tissierellia</taxon>
        <taxon>Tissierellales</taxon>
        <taxon>Peptoniphilaceae</taxon>
        <taxon>Anaerococcus</taxon>
    </lineage>
</organism>
<evidence type="ECO:0000259" key="9">
    <source>
        <dbReference type="PROSITE" id="PS50893"/>
    </source>
</evidence>
<dbReference type="InterPro" id="IPR027417">
    <property type="entry name" value="P-loop_NTPase"/>
</dbReference>
<comment type="subcellular location">
    <subcellularLocation>
        <location evidence="1">Cell membrane</location>
        <topology evidence="1">Multi-pass membrane protein</topology>
    </subcellularLocation>
</comment>
<dbReference type="STRING" id="33036.HMPREF3200_01468"/>
<dbReference type="AlphaFoldDB" id="A0A133KCP9"/>
<comment type="caution">
    <text evidence="11">The sequence shown here is derived from an EMBL/GenBank/DDBJ whole genome shotgun (WGS) entry which is preliminary data.</text>
</comment>
<feature type="transmembrane region" description="Helical" evidence="8">
    <location>
        <begin position="286"/>
        <end position="313"/>
    </location>
</feature>
<evidence type="ECO:0000256" key="2">
    <source>
        <dbReference type="ARBA" id="ARBA00022448"/>
    </source>
</evidence>
<dbReference type="PATRIC" id="fig|33036.3.peg.1455"/>
<keyword evidence="5 11" id="KW-0067">ATP-binding</keyword>
<feature type="transmembrane region" description="Helical" evidence="8">
    <location>
        <begin position="89"/>
        <end position="110"/>
    </location>
</feature>
<gene>
    <name evidence="11" type="ORF">HMPREF3200_01468</name>
</gene>
<keyword evidence="2" id="KW-0813">Transport</keyword>
<keyword evidence="3 8" id="KW-0812">Transmembrane</keyword>
<keyword evidence="6 8" id="KW-1133">Transmembrane helix</keyword>
<name>A0A133KCP9_9FIRM</name>
<feature type="domain" description="ABC transporter" evidence="9">
    <location>
        <begin position="400"/>
        <end position="634"/>
    </location>
</feature>
<dbReference type="GO" id="GO:0015421">
    <property type="term" value="F:ABC-type oligopeptide transporter activity"/>
    <property type="evidence" value="ECO:0007669"/>
    <property type="project" value="TreeGrafter"/>
</dbReference>
<dbReference type="GO" id="GO:0005886">
    <property type="term" value="C:plasma membrane"/>
    <property type="evidence" value="ECO:0007669"/>
    <property type="project" value="UniProtKB-SubCell"/>
</dbReference>
<feature type="transmembrane region" description="Helical" evidence="8">
    <location>
        <begin position="50"/>
        <end position="69"/>
    </location>
</feature>
<reference evidence="12" key="1">
    <citation type="submission" date="2016-01" db="EMBL/GenBank/DDBJ databases">
        <authorList>
            <person name="Mitreva M."/>
            <person name="Pepin K.H."/>
            <person name="Mihindukulasuriya K.A."/>
            <person name="Fulton R."/>
            <person name="Fronick C."/>
            <person name="O'Laughlin M."/>
            <person name="Miner T."/>
            <person name="Herter B."/>
            <person name="Rosa B.A."/>
            <person name="Cordes M."/>
            <person name="Tomlinson C."/>
            <person name="Wollam A."/>
            <person name="Palsikar V.B."/>
            <person name="Mardis E.R."/>
            <person name="Wilson R.K."/>
        </authorList>
    </citation>
    <scope>NUCLEOTIDE SEQUENCE [LARGE SCALE GENOMIC DNA]</scope>
    <source>
        <strain evidence="12">MJR8151</strain>
    </source>
</reference>
<dbReference type="SUPFAM" id="SSF90123">
    <property type="entry name" value="ABC transporter transmembrane region"/>
    <property type="match status" value="1"/>
</dbReference>
<dbReference type="GO" id="GO:0005524">
    <property type="term" value="F:ATP binding"/>
    <property type="evidence" value="ECO:0007669"/>
    <property type="project" value="UniProtKB-KW"/>
</dbReference>
<dbReference type="EMBL" id="LRPM01000054">
    <property type="protein sequence ID" value="KWZ77343.1"/>
    <property type="molecule type" value="Genomic_DNA"/>
</dbReference>
<dbReference type="InterPro" id="IPR011527">
    <property type="entry name" value="ABC1_TM_dom"/>
</dbReference>
<keyword evidence="4" id="KW-0547">Nucleotide-binding</keyword>
<dbReference type="PROSITE" id="PS50929">
    <property type="entry name" value="ABC_TM1F"/>
    <property type="match status" value="1"/>
</dbReference>